<sequence>MPYTDKTMRIQIGLLAASLLLQACSSAPTLDTAERDKYNPDTTARVRLYGNNGGSIRLYPGKDCNTATKADVVSGSGSHLESFKSMLGDHQVKSIGMPDSAHSKNLGYGETITEKVIPASVPLTVVMHFGSPNSYCFPPPATFTPQPGRNYEAFLHIENKRCYLKIDVIGIDGTVTPQPYDVCSKDLLKELNKPDPYTGPKI</sequence>
<reference evidence="3" key="1">
    <citation type="journal article" date="2019" name="Int. J. Syst. Evol. Microbiol.">
        <title>The Global Catalogue of Microorganisms (GCM) 10K type strain sequencing project: providing services to taxonomists for standard genome sequencing and annotation.</title>
        <authorList>
            <consortium name="The Broad Institute Genomics Platform"/>
            <consortium name="The Broad Institute Genome Sequencing Center for Infectious Disease"/>
            <person name="Wu L."/>
            <person name="Ma J."/>
        </authorList>
    </citation>
    <scope>NUCLEOTIDE SEQUENCE [LARGE SCALE GENOMIC DNA]</scope>
    <source>
        <strain evidence="3">KCTC 23701</strain>
    </source>
</reference>
<name>A0ABQ3H731_9NEIS</name>
<evidence type="ECO:0008006" key="4">
    <source>
        <dbReference type="Google" id="ProtNLM"/>
    </source>
</evidence>
<proteinExistence type="predicted"/>
<feature type="signal peptide" evidence="1">
    <location>
        <begin position="1"/>
        <end position="23"/>
    </location>
</feature>
<keyword evidence="1" id="KW-0732">Signal</keyword>
<gene>
    <name evidence="2" type="ORF">GCM10007350_33160</name>
</gene>
<evidence type="ECO:0000313" key="3">
    <source>
        <dbReference type="Proteomes" id="UP000604737"/>
    </source>
</evidence>
<comment type="caution">
    <text evidence="2">The sequence shown here is derived from an EMBL/GenBank/DDBJ whole genome shotgun (WGS) entry which is preliminary data.</text>
</comment>
<protein>
    <recommendedName>
        <fullName evidence="4">Lipoprotein</fullName>
    </recommendedName>
</protein>
<evidence type="ECO:0000256" key="1">
    <source>
        <dbReference type="SAM" id="SignalP"/>
    </source>
</evidence>
<keyword evidence="3" id="KW-1185">Reference proteome</keyword>
<dbReference type="PROSITE" id="PS51257">
    <property type="entry name" value="PROKAR_LIPOPROTEIN"/>
    <property type="match status" value="1"/>
</dbReference>
<dbReference type="EMBL" id="BMYO01000010">
    <property type="protein sequence ID" value="GHD68276.1"/>
    <property type="molecule type" value="Genomic_DNA"/>
</dbReference>
<evidence type="ECO:0000313" key="2">
    <source>
        <dbReference type="EMBL" id="GHD68276.1"/>
    </source>
</evidence>
<dbReference type="RefSeq" id="WP_189462040.1">
    <property type="nucleotide sequence ID" value="NZ_BMYO01000010.1"/>
</dbReference>
<accession>A0ABQ3H731</accession>
<feature type="chain" id="PRO_5045912856" description="Lipoprotein" evidence="1">
    <location>
        <begin position="24"/>
        <end position="202"/>
    </location>
</feature>
<dbReference type="Proteomes" id="UP000604737">
    <property type="component" value="Unassembled WGS sequence"/>
</dbReference>
<organism evidence="2 3">
    <name type="scientific">Jeongeupia chitinilytica</name>
    <dbReference type="NCBI Taxonomy" id="1041641"/>
    <lineage>
        <taxon>Bacteria</taxon>
        <taxon>Pseudomonadati</taxon>
        <taxon>Pseudomonadota</taxon>
        <taxon>Betaproteobacteria</taxon>
        <taxon>Neisseriales</taxon>
        <taxon>Chitinibacteraceae</taxon>
        <taxon>Jeongeupia</taxon>
    </lineage>
</organism>